<reference evidence="2 3" key="1">
    <citation type="submission" date="2021-06" db="EMBL/GenBank/DDBJ databases">
        <title>Gemonas diversity in paddy soil.</title>
        <authorList>
            <person name="Liu G."/>
        </authorList>
    </citation>
    <scope>NUCLEOTIDE SEQUENCE [LARGE SCALE GENOMIC DNA]</scope>
    <source>
        <strain evidence="2 3">RG29</strain>
    </source>
</reference>
<evidence type="ECO:0000313" key="3">
    <source>
        <dbReference type="Proteomes" id="UP000683493"/>
    </source>
</evidence>
<dbReference type="EMBL" id="CP076724">
    <property type="protein sequence ID" value="QWV98298.1"/>
    <property type="molecule type" value="Genomic_DNA"/>
</dbReference>
<gene>
    <name evidence="2" type="ORF">KP005_03145</name>
</gene>
<keyword evidence="1" id="KW-0732">Signal</keyword>
<evidence type="ECO:0008006" key="4">
    <source>
        <dbReference type="Google" id="ProtNLM"/>
    </source>
</evidence>
<sequence length="212" mass="22667">MLLKFILLCLFLATMFGCGGQDGQNTAVAGSPDTTPIKNATLSEYQFAATVEGKMGNTPFPVAIGDTVTGTFSFDPKLVDNFILPTQGGYFQSPPATAQVNIGSVIFNADPDDKWLGYVLRVNDNDASVAPTRDEFSWDADDSALAASFGLDRVSVTFSLTDLTATALNGDAIPTSINLDDYTSGYLYISASKGNAASFYFYSKIKSIIKLR</sequence>
<keyword evidence="3" id="KW-1185">Reference proteome</keyword>
<proteinExistence type="predicted"/>
<feature type="signal peptide" evidence="1">
    <location>
        <begin position="1"/>
        <end position="20"/>
    </location>
</feature>
<evidence type="ECO:0000313" key="2">
    <source>
        <dbReference type="EMBL" id="QWV98298.1"/>
    </source>
</evidence>
<feature type="chain" id="PRO_5046641474" description="Lipoprotein" evidence="1">
    <location>
        <begin position="21"/>
        <end position="212"/>
    </location>
</feature>
<name>A0ABX8JJ24_9BACT</name>
<dbReference type="Proteomes" id="UP000683493">
    <property type="component" value="Chromosome"/>
</dbReference>
<accession>A0ABX8JJ24</accession>
<organism evidence="2 3">
    <name type="scientific">Geomonas diazotrophica</name>
    <dbReference type="NCBI Taxonomy" id="2843197"/>
    <lineage>
        <taxon>Bacteria</taxon>
        <taxon>Pseudomonadati</taxon>
        <taxon>Thermodesulfobacteriota</taxon>
        <taxon>Desulfuromonadia</taxon>
        <taxon>Geobacterales</taxon>
        <taxon>Geobacteraceae</taxon>
        <taxon>Geomonas</taxon>
    </lineage>
</organism>
<evidence type="ECO:0000256" key="1">
    <source>
        <dbReference type="SAM" id="SignalP"/>
    </source>
</evidence>
<protein>
    <recommendedName>
        <fullName evidence="4">Lipoprotein</fullName>
    </recommendedName>
</protein>
<dbReference type="PROSITE" id="PS51257">
    <property type="entry name" value="PROKAR_LIPOPROTEIN"/>
    <property type="match status" value="1"/>
</dbReference>